<feature type="compositionally biased region" description="Basic and acidic residues" evidence="3">
    <location>
        <begin position="199"/>
        <end position="209"/>
    </location>
</feature>
<evidence type="ECO:0000256" key="3">
    <source>
        <dbReference type="SAM" id="MobiDB-lite"/>
    </source>
</evidence>
<keyword evidence="1 2" id="KW-0238">DNA-binding</keyword>
<sequence length="209" mass="22295">MNPERRDRLRDAAIEVLARDGGRGLTHRAVDRAAEVPSGTAKNYFPTRDAVLRAVAERCLEQYLALTGQLTAASGPSDREGLVTLFRTLLENVAGPGRARLLAVLELQAEATRRPWLSSILDPMASGDFAGFELAQRAAGLPVTPRRAAVVTLALHAAVPHLLTDGPGTLAASGLDDPDRFVRDLLDTVYPPDATARGPRPDSGEHPAP</sequence>
<protein>
    <submittedName>
        <fullName evidence="5">TetR family transcriptional regulator</fullName>
    </submittedName>
</protein>
<dbReference type="Gene3D" id="1.10.357.10">
    <property type="entry name" value="Tetracycline Repressor, domain 2"/>
    <property type="match status" value="1"/>
</dbReference>
<feature type="DNA-binding region" description="H-T-H motif" evidence="2">
    <location>
        <begin position="26"/>
        <end position="45"/>
    </location>
</feature>
<evidence type="ECO:0000256" key="2">
    <source>
        <dbReference type="PROSITE-ProRule" id="PRU00335"/>
    </source>
</evidence>
<dbReference type="PROSITE" id="PS50977">
    <property type="entry name" value="HTH_TETR_2"/>
    <property type="match status" value="1"/>
</dbReference>
<dbReference type="Pfam" id="PF17940">
    <property type="entry name" value="TetR_C_31"/>
    <property type="match status" value="1"/>
</dbReference>
<evidence type="ECO:0000259" key="4">
    <source>
        <dbReference type="PROSITE" id="PS50977"/>
    </source>
</evidence>
<comment type="caution">
    <text evidence="5">The sequence shown here is derived from an EMBL/GenBank/DDBJ whole genome shotgun (WGS) entry which is preliminary data.</text>
</comment>
<evidence type="ECO:0000313" key="5">
    <source>
        <dbReference type="EMBL" id="MBD2829485.1"/>
    </source>
</evidence>
<dbReference type="GO" id="GO:0003677">
    <property type="term" value="F:DNA binding"/>
    <property type="evidence" value="ECO:0007669"/>
    <property type="project" value="UniProtKB-UniRule"/>
</dbReference>
<organism evidence="5">
    <name type="scientific">Streptomyces globisporus</name>
    <dbReference type="NCBI Taxonomy" id="1908"/>
    <lineage>
        <taxon>Bacteria</taxon>
        <taxon>Bacillati</taxon>
        <taxon>Actinomycetota</taxon>
        <taxon>Actinomycetes</taxon>
        <taxon>Kitasatosporales</taxon>
        <taxon>Streptomycetaceae</taxon>
        <taxon>Streptomyces</taxon>
    </lineage>
</organism>
<dbReference type="InterPro" id="IPR001647">
    <property type="entry name" value="HTH_TetR"/>
</dbReference>
<feature type="region of interest" description="Disordered" evidence="3">
    <location>
        <begin position="189"/>
        <end position="209"/>
    </location>
</feature>
<gene>
    <name evidence="5" type="ORF">ID875_16920</name>
</gene>
<name>A0A927BKQ4_STRGL</name>
<evidence type="ECO:0000256" key="1">
    <source>
        <dbReference type="ARBA" id="ARBA00023125"/>
    </source>
</evidence>
<proteinExistence type="predicted"/>
<accession>A0A927BKQ4</accession>
<reference evidence="5" key="1">
    <citation type="journal article" date="2020" name="PLoS ONE">
        <title>Isolation and characterization of Streptomyces bacteriophages and Streptomyces strains encoding biosynthetic arsenals: Streptomyces strains and phages for antibiotic discovery.</title>
        <authorList>
            <person name="Montano E.T."/>
            <person name="Nideffer J.F."/>
            <person name="Brumage L."/>
            <person name="Erb M."/>
            <person name="Derman A.I."/>
            <person name="Davis J.P."/>
            <person name="Estrada E."/>
            <person name="Fu S."/>
            <person name="Le D."/>
            <person name="Vuppala A."/>
            <person name="Tran C."/>
            <person name="Luterstein E."/>
            <person name="Lakkaraju S."/>
            <person name="Panchagnula S."/>
            <person name="Ren C."/>
            <person name="Doan J."/>
            <person name="Tran S."/>
            <person name="Soriano J."/>
            <person name="Fujita Y."/>
            <person name="Gutala P."/>
            <person name="Fujii Q."/>
            <person name="Lee M."/>
            <person name="Bui A."/>
            <person name="Villarreal C."/>
            <person name="Shing S.R."/>
            <person name="Kim S."/>
            <person name="Freeman D."/>
            <person name="Racha V."/>
            <person name="Ho A."/>
            <person name="Kumar P."/>
            <person name="Falah K."/>
            <person name="Dawson T."/>
            <person name="Enustun E."/>
            <person name="Prichard A."/>
            <person name="Gomez A."/>
            <person name="Khanna K."/>
            <person name="Trigg S."/>
            <person name="Fernandez L."/>
            <person name="Pogliano K."/>
            <person name="Pogliano J."/>
        </authorList>
    </citation>
    <scope>NUCLEOTIDE SEQUENCE</scope>
    <source>
        <strain evidence="5">QF2</strain>
    </source>
</reference>
<feature type="domain" description="HTH tetR-type" evidence="4">
    <location>
        <begin position="3"/>
        <end position="63"/>
    </location>
</feature>
<dbReference type="SUPFAM" id="SSF46689">
    <property type="entry name" value="Homeodomain-like"/>
    <property type="match status" value="1"/>
</dbReference>
<dbReference type="InterPro" id="IPR041583">
    <property type="entry name" value="TetR_C_31"/>
</dbReference>
<dbReference type="InterPro" id="IPR009057">
    <property type="entry name" value="Homeodomain-like_sf"/>
</dbReference>
<dbReference type="EMBL" id="JACWUS010000001">
    <property type="protein sequence ID" value="MBD2829485.1"/>
    <property type="molecule type" value="Genomic_DNA"/>
</dbReference>
<dbReference type="AlphaFoldDB" id="A0A927BKQ4"/>